<accession>Q16L59</accession>
<reference evidence="15" key="3">
    <citation type="submission" date="2012-09" db="EMBL/GenBank/DDBJ databases">
        <authorList>
            <consortium name="VectorBase"/>
        </authorList>
    </citation>
    <scope>NUCLEOTIDE SEQUENCE</scope>
    <source>
        <strain evidence="15">Liverpool</strain>
    </source>
</reference>
<evidence type="ECO:0000256" key="1">
    <source>
        <dbReference type="ARBA" id="ARBA00004141"/>
    </source>
</evidence>
<evidence type="ECO:0000256" key="5">
    <source>
        <dbReference type="ARBA" id="ARBA00022692"/>
    </source>
</evidence>
<keyword evidence="11 12" id="KW-0407">Ion channel</keyword>
<evidence type="ECO:0000256" key="4">
    <source>
        <dbReference type="ARBA" id="ARBA00022461"/>
    </source>
</evidence>
<comment type="similarity">
    <text evidence="2 12">Belongs to the amiloride-sensitive sodium channel (TC 1.A.6) family.</text>
</comment>
<evidence type="ECO:0000256" key="6">
    <source>
        <dbReference type="ARBA" id="ARBA00022989"/>
    </source>
</evidence>
<dbReference type="GO" id="GO:0005886">
    <property type="term" value="C:plasma membrane"/>
    <property type="evidence" value="ECO:0007669"/>
    <property type="project" value="TreeGrafter"/>
</dbReference>
<dbReference type="OMA" id="PFIFPRG"/>
<dbReference type="eggNOG" id="KOG4294">
    <property type="taxonomic scope" value="Eukaryota"/>
</dbReference>
<dbReference type="Gene3D" id="1.10.287.770">
    <property type="entry name" value="YojJ-like"/>
    <property type="match status" value="2"/>
</dbReference>
<evidence type="ECO:0000256" key="3">
    <source>
        <dbReference type="ARBA" id="ARBA00022448"/>
    </source>
</evidence>
<dbReference type="PANTHER" id="PTHR11690">
    <property type="entry name" value="AMILORIDE-SENSITIVE SODIUM CHANNEL-RELATED"/>
    <property type="match status" value="1"/>
</dbReference>
<dbReference type="PaxDb" id="7159-AAEL012760-PA"/>
<dbReference type="PhylomeDB" id="Q16L59"/>
<keyword evidence="8 12" id="KW-0406">Ion transport</keyword>
<dbReference type="Gene3D" id="1.10.287.820">
    <property type="entry name" value="Acid-sensing ion channel domain"/>
    <property type="match status" value="2"/>
</dbReference>
<evidence type="ECO:0000313" key="16">
    <source>
        <dbReference type="Proteomes" id="UP000682892"/>
    </source>
</evidence>
<dbReference type="AlphaFoldDB" id="Q16L59"/>
<feature type="transmembrane region" description="Helical" evidence="14">
    <location>
        <begin position="482"/>
        <end position="503"/>
    </location>
</feature>
<reference evidence="15" key="2">
    <citation type="journal article" date="2007" name="Science">
        <title>Genome sequence of Aedes aegypti, a major arbovirus vector.</title>
        <authorList>
            <person name="Nene V."/>
            <person name="Wortman J.R."/>
            <person name="Lawson D."/>
            <person name="Haas B."/>
            <person name="Kodira C."/>
            <person name="Tu Z.J."/>
            <person name="Loftus B."/>
            <person name="Xi Z."/>
            <person name="Megy K."/>
            <person name="Grabherr M."/>
            <person name="Ren Q."/>
            <person name="Zdobnov E.M."/>
            <person name="Lobo N.F."/>
            <person name="Campbell K.S."/>
            <person name="Brown S.E."/>
            <person name="Bonaldo M.F."/>
            <person name="Zhu J."/>
            <person name="Sinkins S.P."/>
            <person name="Hogenkamp D.G."/>
            <person name="Amedeo P."/>
            <person name="Arensburger P."/>
            <person name="Atkinson P.W."/>
            <person name="Bidwell S."/>
            <person name="Biedler J."/>
            <person name="Birney E."/>
            <person name="Bruggner R.V."/>
            <person name="Costas J."/>
            <person name="Coy M.R."/>
            <person name="Crabtree J."/>
            <person name="Crawford M."/>
            <person name="Debruyn B."/>
            <person name="Decaprio D."/>
            <person name="Eiglmeier K."/>
            <person name="Eisenstadt E."/>
            <person name="El-Dorry H."/>
            <person name="Gelbart W.M."/>
            <person name="Gomes S.L."/>
            <person name="Hammond M."/>
            <person name="Hannick L.I."/>
            <person name="Hogan J.R."/>
            <person name="Holmes M.H."/>
            <person name="Jaffe D."/>
            <person name="Johnston J.S."/>
            <person name="Kennedy R.C."/>
            <person name="Koo H."/>
            <person name="Kravitz S."/>
            <person name="Kriventseva E.V."/>
            <person name="Kulp D."/>
            <person name="Labutti K."/>
            <person name="Lee E."/>
            <person name="Li S."/>
            <person name="Lovin D.D."/>
            <person name="Mao C."/>
            <person name="Mauceli E."/>
            <person name="Menck C.F."/>
            <person name="Miller J.R."/>
            <person name="Montgomery P."/>
            <person name="Mori A."/>
            <person name="Nascimento A.L."/>
            <person name="Naveira H.F."/>
            <person name="Nusbaum C."/>
            <person name="O'leary S."/>
            <person name="Orvis J."/>
            <person name="Pertea M."/>
            <person name="Quesneville H."/>
            <person name="Reidenbach K.R."/>
            <person name="Rogers Y.H."/>
            <person name="Roth C.W."/>
            <person name="Schneider J.R."/>
            <person name="Schatz M."/>
            <person name="Shumway M."/>
            <person name="Stanke M."/>
            <person name="Stinson E.O."/>
            <person name="Tubio J.M."/>
            <person name="Vanzee J.P."/>
            <person name="Verjovski-Almeida S."/>
            <person name="Werner D."/>
            <person name="White O."/>
            <person name="Wyder S."/>
            <person name="Zeng Q."/>
            <person name="Zhao Q."/>
            <person name="Zhao Y."/>
            <person name="Hill C.A."/>
            <person name="Raikhel A.S."/>
            <person name="Soares M.B."/>
            <person name="Knudson D.L."/>
            <person name="Lee N.H."/>
            <person name="Galagan J."/>
            <person name="Salzberg S.L."/>
            <person name="Paulsen I.T."/>
            <person name="Dimopoulos G."/>
            <person name="Collins F.H."/>
            <person name="Birren B."/>
            <person name="Fraser-Liggett C.M."/>
            <person name="Severson D.W."/>
        </authorList>
    </citation>
    <scope>NUCLEOTIDE SEQUENCE [LARGE SCALE GENOMIC DNA]</scope>
    <source>
        <strain evidence="15">Liverpool</strain>
    </source>
</reference>
<evidence type="ECO:0000256" key="8">
    <source>
        <dbReference type="ARBA" id="ARBA00023065"/>
    </source>
</evidence>
<reference evidence="15" key="1">
    <citation type="submission" date="2005-10" db="EMBL/GenBank/DDBJ databases">
        <authorList>
            <person name="Loftus B.J."/>
            <person name="Nene V.M."/>
            <person name="Hannick L.I."/>
            <person name="Bidwell S."/>
            <person name="Haas B."/>
            <person name="Amedeo P."/>
            <person name="Orvis J."/>
            <person name="Wortman J.R."/>
            <person name="White O.R."/>
            <person name="Salzberg S."/>
            <person name="Shumway M."/>
            <person name="Koo H."/>
            <person name="Zhao Y."/>
            <person name="Holmes M."/>
            <person name="Miller J."/>
            <person name="Schatz M."/>
            <person name="Pop M."/>
            <person name="Pai G."/>
            <person name="Utterback T."/>
            <person name="Rogers Y.-H."/>
            <person name="Kravitz S."/>
            <person name="Fraser C.M."/>
        </authorList>
    </citation>
    <scope>NUCLEOTIDE SEQUENCE</scope>
    <source>
        <strain evidence="15">Liverpool</strain>
    </source>
</reference>
<feature type="compositionally biased region" description="Polar residues" evidence="13">
    <location>
        <begin position="137"/>
        <end position="148"/>
    </location>
</feature>
<keyword evidence="7" id="KW-0915">Sodium</keyword>
<evidence type="ECO:0000256" key="13">
    <source>
        <dbReference type="SAM" id="MobiDB-lite"/>
    </source>
</evidence>
<keyword evidence="5 12" id="KW-0812">Transmembrane</keyword>
<evidence type="ECO:0000256" key="2">
    <source>
        <dbReference type="ARBA" id="ARBA00007193"/>
    </source>
</evidence>
<dbReference type="STRING" id="7159.Q16L59"/>
<evidence type="ECO:0000256" key="14">
    <source>
        <dbReference type="SAM" id="Phobius"/>
    </source>
</evidence>
<proteinExistence type="inferred from homology"/>
<evidence type="ECO:0000256" key="9">
    <source>
        <dbReference type="ARBA" id="ARBA00023136"/>
    </source>
</evidence>
<organism evidence="15 16">
    <name type="scientific">Aedes aegypti</name>
    <name type="common">Yellowfever mosquito</name>
    <name type="synonym">Culex aegypti</name>
    <dbReference type="NCBI Taxonomy" id="7159"/>
    <lineage>
        <taxon>Eukaryota</taxon>
        <taxon>Metazoa</taxon>
        <taxon>Ecdysozoa</taxon>
        <taxon>Arthropoda</taxon>
        <taxon>Hexapoda</taxon>
        <taxon>Insecta</taxon>
        <taxon>Pterygota</taxon>
        <taxon>Neoptera</taxon>
        <taxon>Endopterygota</taxon>
        <taxon>Diptera</taxon>
        <taxon>Nematocera</taxon>
        <taxon>Culicoidea</taxon>
        <taxon>Culicidae</taxon>
        <taxon>Culicinae</taxon>
        <taxon>Aedini</taxon>
        <taxon>Aedes</taxon>
        <taxon>Stegomyia</taxon>
    </lineage>
</organism>
<keyword evidence="9 14" id="KW-0472">Membrane</keyword>
<name>Q16L59_AEDAE</name>
<evidence type="ECO:0000256" key="12">
    <source>
        <dbReference type="RuleBase" id="RU000679"/>
    </source>
</evidence>
<sequence>MHHTSYNSDNFLAMVQMCETLFKFSKYYKTNLPSKKHPLSYSAVVENISVPMENFIEKCDFNDYFSCDYLFQYVMTDMGLCVNFNMLHKHRMLREGSFPKNYPFIFPRGRGLRTGCDDNGRVIDVDALLGVDKASQEENSTSTTTASPRNIRKRSVPRDRDSIDIWFPEEGYIEKHTRDMIPIRGLGAGKYRAFNLALIGHEDDMSKKCDDSQIRGHKILFHSPVDYPHMINSVVIPFDHITQIAVKPLFRYLKYFLVYTQNNCELECLSNFTLAMCRCVKYSMMRSEEMEVCETSRYTCLYYAVMDFVKTEDPNRRFSFFKRPKLNAFDFRAACNCLPACTTYQYDFEIFKQSFGSGKIDGISADYLGTLSIFFKEPQFIAMIRSELYGFTDFIANCGGLLGLFTGTSLLSLVEIAYFCFVRPLSRRINRSRSFTVERMRCFRRSNAKPHSKTIFGEYCSTSSVHGVRYFSDPERTICEKFWWIVMFVVSVSGCIVLIRSTWQKWILAPIVMNFENQPIPVTEIPFPSFTICPPGKVSKSMYDFGKEAKELKSSGSYANASDNFLAMVQMCEILFKFSNHYSIKLRNKKHPLSYSAVVENISVLLENFIGKCDFNDYFSCEYLFQYVMTDMGLCVNFNMLQKYRMLRKGSFPKNDPFIFPRGRGNIRKRSVSRKRNPIDIWFPEEGYIKKQTLDNIPTRGLGAGKYRAFNLALIGHEDDMSKECDDLQIRGHKILFHSPVDYPHMINSVVIPFDHITQIAVKPLVVKTSPKVRNYPPERRQCFFEDERYLKYFLVYTQNNCELECLSNYTLARCGCVKYSMMRSEEMKVCETINYPCLHNAVMEFVKTEDPTRRFTFGKRPKLNAFSFRGQCNCLPACTSYQYDFEIFKQSFGSGKVDGISADYLGTLSVFFKEPQFIAMIRSELYGFTDFIANCGGLLGLFTGTSLLSLVEIAYFCFVRPLSRRINRSRVSSVHSLPPVISTVSGNGKASEEIQPVEK</sequence>
<feature type="transmembrane region" description="Helical" evidence="14">
    <location>
        <begin position="939"/>
        <end position="959"/>
    </location>
</feature>
<comment type="subcellular location">
    <subcellularLocation>
        <location evidence="1">Membrane</location>
        <topology evidence="1">Multi-pass membrane protein</topology>
    </subcellularLocation>
</comment>
<keyword evidence="3 12" id="KW-0813">Transport</keyword>
<gene>
    <name evidence="15" type="ORF">AaeL_AAEL012760</name>
</gene>
<dbReference type="InterPro" id="IPR001873">
    <property type="entry name" value="ENaC"/>
</dbReference>
<keyword evidence="6 14" id="KW-1133">Transmembrane helix</keyword>
<evidence type="ECO:0000313" key="15">
    <source>
        <dbReference type="EMBL" id="EAT35045.1"/>
    </source>
</evidence>
<dbReference type="VEuPathDB" id="VectorBase:AAEL019676"/>
<feature type="transmembrane region" description="Helical" evidence="14">
    <location>
        <begin position="401"/>
        <end position="421"/>
    </location>
</feature>
<dbReference type="GO" id="GO:0015280">
    <property type="term" value="F:ligand-gated sodium channel activity"/>
    <property type="evidence" value="ECO:0007669"/>
    <property type="project" value="TreeGrafter"/>
</dbReference>
<evidence type="ECO:0000256" key="10">
    <source>
        <dbReference type="ARBA" id="ARBA00023201"/>
    </source>
</evidence>
<dbReference type="PANTHER" id="PTHR11690:SF288">
    <property type="entry name" value="AMILORIDE-SENSITIVE NA+ CHANNEL-RELATED"/>
    <property type="match status" value="1"/>
</dbReference>
<keyword evidence="4 12" id="KW-0894">Sodium channel</keyword>
<dbReference type="Pfam" id="PF00858">
    <property type="entry name" value="ASC"/>
    <property type="match status" value="2"/>
</dbReference>
<keyword evidence="10 12" id="KW-0739">Sodium transport</keyword>
<evidence type="ECO:0000256" key="7">
    <source>
        <dbReference type="ARBA" id="ARBA00023053"/>
    </source>
</evidence>
<evidence type="ECO:0000256" key="11">
    <source>
        <dbReference type="ARBA" id="ARBA00023303"/>
    </source>
</evidence>
<dbReference type="VEuPathDB" id="VectorBase:AAEL019675"/>
<dbReference type="Proteomes" id="UP000682892">
    <property type="component" value="Unassembled WGS sequence"/>
</dbReference>
<feature type="region of interest" description="Disordered" evidence="13">
    <location>
        <begin position="134"/>
        <end position="156"/>
    </location>
</feature>
<dbReference type="EMBL" id="CH477922">
    <property type="protein sequence ID" value="EAT35045.1"/>
    <property type="molecule type" value="Genomic_DNA"/>
</dbReference>
<protein>
    <submittedName>
        <fullName evidence="15">AAEL012760-PA</fullName>
    </submittedName>
</protein>
<dbReference type="HOGENOM" id="CLU_299798_0_0_1"/>